<dbReference type="Proteomes" id="UP000020681">
    <property type="component" value="Unassembled WGS sequence"/>
</dbReference>
<comment type="caution">
    <text evidence="1">The sequence shown here is derived from an EMBL/GenBank/DDBJ whole genome shotgun (WGS) entry which is preliminary data.</text>
</comment>
<reference evidence="1 2" key="1">
    <citation type="submission" date="2014-01" db="EMBL/GenBank/DDBJ databases">
        <authorList>
            <person name="Dobos K."/>
            <person name="Lenaerts A."/>
            <person name="Ordway D."/>
            <person name="DeGroote M.A."/>
            <person name="Parker T."/>
            <person name="Sizemore C."/>
            <person name="Tallon L.J."/>
            <person name="Sadzewicz L.K."/>
            <person name="Sengamalay N."/>
            <person name="Fraser C.M."/>
            <person name="Hine E."/>
            <person name="Shefchek K.A."/>
            <person name="Das S.P."/>
            <person name="Tettelin H."/>
        </authorList>
    </citation>
    <scope>NUCLEOTIDE SEQUENCE [LARGE SCALE GENOMIC DNA]</scope>
    <source>
        <strain evidence="1 2">Harvey</strain>
    </source>
</reference>
<organism evidence="1 2">
    <name type="scientific">Mycobacterium ulcerans str. Harvey</name>
    <dbReference type="NCBI Taxonomy" id="1299332"/>
    <lineage>
        <taxon>Bacteria</taxon>
        <taxon>Bacillati</taxon>
        <taxon>Actinomycetota</taxon>
        <taxon>Actinomycetes</taxon>
        <taxon>Mycobacteriales</taxon>
        <taxon>Mycobacteriaceae</taxon>
        <taxon>Mycobacterium</taxon>
        <taxon>Mycobacterium ulcerans group</taxon>
    </lineage>
</organism>
<evidence type="ECO:0000313" key="1">
    <source>
        <dbReference type="EMBL" id="EUA88860.1"/>
    </source>
</evidence>
<dbReference type="EMBL" id="JAOL01000132">
    <property type="protein sequence ID" value="EUA88860.1"/>
    <property type="molecule type" value="Genomic_DNA"/>
</dbReference>
<protein>
    <submittedName>
        <fullName evidence="1">Uncharacterized protein</fullName>
    </submittedName>
</protein>
<proteinExistence type="predicted"/>
<name>A0ABN0QVX4_MYCUL</name>
<gene>
    <name evidence="1" type="ORF">I551_4672</name>
</gene>
<evidence type="ECO:0000313" key="2">
    <source>
        <dbReference type="Proteomes" id="UP000020681"/>
    </source>
</evidence>
<keyword evidence="2" id="KW-1185">Reference proteome</keyword>
<sequence>MHTDPSEQWCARQRGPVAESLLALGLPDCRSMSATARYASR</sequence>
<accession>A0ABN0QVX4</accession>